<dbReference type="Pfam" id="PF26622">
    <property type="entry name" value="DUF8199"/>
    <property type="match status" value="1"/>
</dbReference>
<reference evidence="1" key="1">
    <citation type="submission" date="2022-01" db="EMBL/GenBank/DDBJ databases">
        <authorList>
            <person name="Jo J.-H."/>
            <person name="Im W.-T."/>
        </authorList>
    </citation>
    <scope>NUCLEOTIDE SEQUENCE</scope>
    <source>
        <strain evidence="1">NA20</strain>
    </source>
</reference>
<dbReference type="EMBL" id="JAKLTR010000009">
    <property type="protein sequence ID" value="MCG2615561.1"/>
    <property type="molecule type" value="Genomic_DNA"/>
</dbReference>
<evidence type="ECO:0000313" key="1">
    <source>
        <dbReference type="EMBL" id="MCG2615561.1"/>
    </source>
</evidence>
<evidence type="ECO:0000313" key="2">
    <source>
        <dbReference type="Proteomes" id="UP001165367"/>
    </source>
</evidence>
<dbReference type="InterPro" id="IPR058512">
    <property type="entry name" value="DUF8199"/>
</dbReference>
<keyword evidence="2" id="KW-1185">Reference proteome</keyword>
<dbReference type="InterPro" id="IPR058060">
    <property type="entry name" value="HYC_CC_PP"/>
</dbReference>
<sequence length="130" mass="14540">MRKVSVIILMICYLAFSSGVIINSHYCMNKLASTQFFSSGSKECGKCGMHMDDAHGCCHDEVKMVKMDDDQKSSPSVSIEFASLKIPVQVPSAFIVADFQNVPQQEYVTEQPPPLLKGQETYLQHCVFRI</sequence>
<dbReference type="Proteomes" id="UP001165367">
    <property type="component" value="Unassembled WGS sequence"/>
</dbReference>
<dbReference type="NCBIfam" id="NF047658">
    <property type="entry name" value="HYC_CC_PP"/>
    <property type="match status" value="1"/>
</dbReference>
<accession>A0ABS9KTA9</accession>
<organism evidence="1 2">
    <name type="scientific">Terrimonas ginsenosidimutans</name>
    <dbReference type="NCBI Taxonomy" id="2908004"/>
    <lineage>
        <taxon>Bacteria</taxon>
        <taxon>Pseudomonadati</taxon>
        <taxon>Bacteroidota</taxon>
        <taxon>Chitinophagia</taxon>
        <taxon>Chitinophagales</taxon>
        <taxon>Chitinophagaceae</taxon>
        <taxon>Terrimonas</taxon>
    </lineage>
</organism>
<evidence type="ECO:0008006" key="3">
    <source>
        <dbReference type="Google" id="ProtNLM"/>
    </source>
</evidence>
<dbReference type="RefSeq" id="WP_237873451.1">
    <property type="nucleotide sequence ID" value="NZ_JAKLTR010000009.1"/>
</dbReference>
<name>A0ABS9KTA9_9BACT</name>
<protein>
    <recommendedName>
        <fullName evidence="3">Transmembrane protein</fullName>
    </recommendedName>
</protein>
<comment type="caution">
    <text evidence="1">The sequence shown here is derived from an EMBL/GenBank/DDBJ whole genome shotgun (WGS) entry which is preliminary data.</text>
</comment>
<proteinExistence type="predicted"/>
<gene>
    <name evidence="1" type="ORF">LZZ85_14770</name>
</gene>